<dbReference type="InterPro" id="IPR020846">
    <property type="entry name" value="MFS_dom"/>
</dbReference>
<reference evidence="10" key="1">
    <citation type="journal article" date="2017" name="Genome Biol.">
        <title>Comparative genomics reveals high biological diversity and specific adaptations in the industrially and medically important fungal genus Aspergillus.</title>
        <authorList>
            <person name="de Vries R.P."/>
            <person name="Riley R."/>
            <person name="Wiebenga A."/>
            <person name="Aguilar-Osorio G."/>
            <person name="Amillis S."/>
            <person name="Uchima C.A."/>
            <person name="Anderluh G."/>
            <person name="Asadollahi M."/>
            <person name="Askin M."/>
            <person name="Barry K."/>
            <person name="Battaglia E."/>
            <person name="Bayram O."/>
            <person name="Benocci T."/>
            <person name="Braus-Stromeyer S.A."/>
            <person name="Caldana C."/>
            <person name="Canovas D."/>
            <person name="Cerqueira G.C."/>
            <person name="Chen F."/>
            <person name="Chen W."/>
            <person name="Choi C."/>
            <person name="Clum A."/>
            <person name="Dos Santos R.A."/>
            <person name="Damasio A.R."/>
            <person name="Diallinas G."/>
            <person name="Emri T."/>
            <person name="Fekete E."/>
            <person name="Flipphi M."/>
            <person name="Freyberg S."/>
            <person name="Gallo A."/>
            <person name="Gournas C."/>
            <person name="Habgood R."/>
            <person name="Hainaut M."/>
            <person name="Harispe M.L."/>
            <person name="Henrissat B."/>
            <person name="Hilden K.S."/>
            <person name="Hope R."/>
            <person name="Hossain A."/>
            <person name="Karabika E."/>
            <person name="Karaffa L."/>
            <person name="Karanyi Z."/>
            <person name="Krasevec N."/>
            <person name="Kuo A."/>
            <person name="Kusch H."/>
            <person name="LaButti K."/>
            <person name="Lagendijk E.L."/>
            <person name="Lapidus A."/>
            <person name="Levasseur A."/>
            <person name="Lindquist E."/>
            <person name="Lipzen A."/>
            <person name="Logrieco A.F."/>
            <person name="MacCabe A."/>
            <person name="Maekelae M.R."/>
            <person name="Malavazi I."/>
            <person name="Melin P."/>
            <person name="Meyer V."/>
            <person name="Mielnichuk N."/>
            <person name="Miskei M."/>
            <person name="Molnar A.P."/>
            <person name="Mule G."/>
            <person name="Ngan C.Y."/>
            <person name="Orejas M."/>
            <person name="Orosz E."/>
            <person name="Ouedraogo J.P."/>
            <person name="Overkamp K.M."/>
            <person name="Park H.-S."/>
            <person name="Perrone G."/>
            <person name="Piumi F."/>
            <person name="Punt P.J."/>
            <person name="Ram A.F."/>
            <person name="Ramon A."/>
            <person name="Rauscher S."/>
            <person name="Record E."/>
            <person name="Riano-Pachon D.M."/>
            <person name="Robert V."/>
            <person name="Roehrig J."/>
            <person name="Ruller R."/>
            <person name="Salamov A."/>
            <person name="Salih N.S."/>
            <person name="Samson R.A."/>
            <person name="Sandor E."/>
            <person name="Sanguinetti M."/>
            <person name="Schuetze T."/>
            <person name="Sepcic K."/>
            <person name="Shelest E."/>
            <person name="Sherlock G."/>
            <person name="Sophianopoulou V."/>
            <person name="Squina F.M."/>
            <person name="Sun H."/>
            <person name="Susca A."/>
            <person name="Todd R.B."/>
            <person name="Tsang A."/>
            <person name="Unkles S.E."/>
            <person name="van de Wiele N."/>
            <person name="van Rossen-Uffink D."/>
            <person name="Oliveira J.V."/>
            <person name="Vesth T.C."/>
            <person name="Visser J."/>
            <person name="Yu J.-H."/>
            <person name="Zhou M."/>
            <person name="Andersen M.R."/>
            <person name="Archer D.B."/>
            <person name="Baker S.E."/>
            <person name="Benoit I."/>
            <person name="Brakhage A.A."/>
            <person name="Braus G.H."/>
            <person name="Fischer R."/>
            <person name="Frisvad J.C."/>
            <person name="Goldman G.H."/>
            <person name="Houbraken J."/>
            <person name="Oakley B."/>
            <person name="Pocsi I."/>
            <person name="Scazzocchio C."/>
            <person name="Seiboth B."/>
            <person name="vanKuyk P.A."/>
            <person name="Wortman J."/>
            <person name="Dyer P.S."/>
            <person name="Grigoriev I.V."/>
        </authorList>
    </citation>
    <scope>NUCLEOTIDE SEQUENCE [LARGE SCALE GENOMIC DNA]</scope>
    <source>
        <strain evidence="10">CBS 583.65</strain>
    </source>
</reference>
<evidence type="ECO:0000256" key="2">
    <source>
        <dbReference type="ARBA" id="ARBA00008335"/>
    </source>
</evidence>
<dbReference type="GO" id="GO:0022857">
    <property type="term" value="F:transmembrane transporter activity"/>
    <property type="evidence" value="ECO:0007669"/>
    <property type="project" value="InterPro"/>
</dbReference>
<feature type="transmembrane region" description="Helical" evidence="7">
    <location>
        <begin position="350"/>
        <end position="371"/>
    </location>
</feature>
<dbReference type="PROSITE" id="PS50850">
    <property type="entry name" value="MFS"/>
    <property type="match status" value="1"/>
</dbReference>
<dbReference type="InterPro" id="IPR036259">
    <property type="entry name" value="MFS_trans_sf"/>
</dbReference>
<feature type="transmembrane region" description="Helical" evidence="7">
    <location>
        <begin position="457"/>
        <end position="479"/>
    </location>
</feature>
<dbReference type="PANTHER" id="PTHR23502:SF68">
    <property type="entry name" value="MULTIDRUG TRANSPORTER, PUTATIVE (AFU_ORTHOLOGUE AFUA_3G01120)-RELATED"/>
    <property type="match status" value="1"/>
</dbReference>
<dbReference type="GeneID" id="63722521"/>
<evidence type="ECO:0000256" key="1">
    <source>
        <dbReference type="ARBA" id="ARBA00004141"/>
    </source>
</evidence>
<dbReference type="OrthoDB" id="5296287at2759"/>
<dbReference type="SUPFAM" id="SSF103473">
    <property type="entry name" value="MFS general substrate transporter"/>
    <property type="match status" value="1"/>
</dbReference>
<dbReference type="PANTHER" id="PTHR23502">
    <property type="entry name" value="MAJOR FACILITATOR SUPERFAMILY"/>
    <property type="match status" value="1"/>
</dbReference>
<feature type="transmembrane region" description="Helical" evidence="7">
    <location>
        <begin position="205"/>
        <end position="228"/>
    </location>
</feature>
<dbReference type="STRING" id="1036611.A0A1L9PM68"/>
<feature type="transmembrane region" description="Helical" evidence="7">
    <location>
        <begin position="154"/>
        <end position="176"/>
    </location>
</feature>
<dbReference type="FunFam" id="1.20.1250.20:FF:000011">
    <property type="entry name" value="MFS multidrug transporter, putative"/>
    <property type="match status" value="1"/>
</dbReference>
<keyword evidence="10" id="KW-1185">Reference proteome</keyword>
<evidence type="ECO:0000313" key="10">
    <source>
        <dbReference type="Proteomes" id="UP000184073"/>
    </source>
</evidence>
<feature type="domain" description="Major facilitator superfamily (MFS) profile" evidence="8">
    <location>
        <begin position="79"/>
        <end position="517"/>
    </location>
</feature>
<feature type="transmembrane region" description="Helical" evidence="7">
    <location>
        <begin position="114"/>
        <end position="134"/>
    </location>
</feature>
<evidence type="ECO:0000313" key="9">
    <source>
        <dbReference type="EMBL" id="OJJ02620.1"/>
    </source>
</evidence>
<feature type="compositionally biased region" description="Low complexity" evidence="6">
    <location>
        <begin position="32"/>
        <end position="47"/>
    </location>
</feature>
<dbReference type="Pfam" id="PF07690">
    <property type="entry name" value="MFS_1"/>
    <property type="match status" value="1"/>
</dbReference>
<dbReference type="EMBL" id="KV878129">
    <property type="protein sequence ID" value="OJJ02620.1"/>
    <property type="molecule type" value="Genomic_DNA"/>
</dbReference>
<comment type="similarity">
    <text evidence="2">Belongs to the major facilitator superfamily.</text>
</comment>
<evidence type="ECO:0000256" key="3">
    <source>
        <dbReference type="ARBA" id="ARBA00022692"/>
    </source>
</evidence>
<feature type="transmembrane region" description="Helical" evidence="7">
    <location>
        <begin position="430"/>
        <end position="450"/>
    </location>
</feature>
<feature type="transmembrane region" description="Helical" evidence="7">
    <location>
        <begin position="307"/>
        <end position="330"/>
    </location>
</feature>
<keyword evidence="3 7" id="KW-0812">Transmembrane</keyword>
<comment type="subcellular location">
    <subcellularLocation>
        <location evidence="1">Membrane</location>
        <topology evidence="1">Multi-pass membrane protein</topology>
    </subcellularLocation>
</comment>
<dbReference type="Proteomes" id="UP000184073">
    <property type="component" value="Unassembled WGS sequence"/>
</dbReference>
<dbReference type="InterPro" id="IPR011701">
    <property type="entry name" value="MFS"/>
</dbReference>
<keyword evidence="4 7" id="KW-1133">Transmembrane helix</keyword>
<protein>
    <recommendedName>
        <fullName evidence="8">Major facilitator superfamily (MFS) profile domain-containing protein</fullName>
    </recommendedName>
</protein>
<evidence type="ECO:0000256" key="7">
    <source>
        <dbReference type="SAM" id="Phobius"/>
    </source>
</evidence>
<dbReference type="VEuPathDB" id="FungiDB:ASPVEDRAFT_133239"/>
<evidence type="ECO:0000259" key="8">
    <source>
        <dbReference type="PROSITE" id="PS50850"/>
    </source>
</evidence>
<organism evidence="9 10">
    <name type="scientific">Aspergillus versicolor CBS 583.65</name>
    <dbReference type="NCBI Taxonomy" id="1036611"/>
    <lineage>
        <taxon>Eukaryota</taxon>
        <taxon>Fungi</taxon>
        <taxon>Dikarya</taxon>
        <taxon>Ascomycota</taxon>
        <taxon>Pezizomycotina</taxon>
        <taxon>Eurotiomycetes</taxon>
        <taxon>Eurotiomycetidae</taxon>
        <taxon>Eurotiales</taxon>
        <taxon>Aspergillaceae</taxon>
        <taxon>Aspergillus</taxon>
        <taxon>Aspergillus subgen. Nidulantes</taxon>
    </lineage>
</organism>
<evidence type="ECO:0000256" key="6">
    <source>
        <dbReference type="SAM" id="MobiDB-lite"/>
    </source>
</evidence>
<dbReference type="GO" id="GO:0016020">
    <property type="term" value="C:membrane"/>
    <property type="evidence" value="ECO:0007669"/>
    <property type="project" value="UniProtKB-SubCell"/>
</dbReference>
<feature type="transmembrane region" description="Helical" evidence="7">
    <location>
        <begin position="234"/>
        <end position="254"/>
    </location>
</feature>
<evidence type="ECO:0000256" key="5">
    <source>
        <dbReference type="ARBA" id="ARBA00023136"/>
    </source>
</evidence>
<proteinExistence type="inferred from homology"/>
<name>A0A1L9PM68_ASPVE</name>
<feature type="transmembrane region" description="Helical" evidence="7">
    <location>
        <begin position="491"/>
        <end position="511"/>
    </location>
</feature>
<dbReference type="RefSeq" id="XP_040668382.1">
    <property type="nucleotide sequence ID" value="XM_040807010.1"/>
</dbReference>
<dbReference type="AlphaFoldDB" id="A0A1L9PM68"/>
<gene>
    <name evidence="9" type="ORF">ASPVEDRAFT_133239</name>
</gene>
<sequence length="527" mass="56792">MAFLISGKTPRLDTEVTIHTTTDPEKGLADGSFSSECSTPTSSSSESSQERIDKGIVDWDGLYDPENPVNFSCLAKFTNVGIVTTLTFITQLASSMLAPGVPELMAELGSSSSLLASFVVSVYVLGFAVGPLVLAPGSELVGRKVIYDICNLGFTVFSAACAVSGNLGMLIVFRFLQGCFGSAPLTNGGGTIADLIVQEKRGGVLALYALGIFLGPVIGPVAGGYLVAAHGWRWVFWVLTIIEGILTVLSFLFLRETYPPVLLKRKTQHLIKKTRNTNLRPKCDNINSHNRRSSQLFIQAIARPTKMFLFSPIVSALSIYGGILYGYQYLMFTTFTSVFQTQYHFPTKSSGLSFLGIGIGALFGLFIIGIISDRIVKAKSKPTPSSPSGGAMKPEYRLPPLLIGALFTPIGLFLYGWAAEYKMHWVVPEIGTALVGVGNVAAFVCIMGYVIDAFGVYAASALAAIMVVRSIMGALLPLAGQRMYDVLGLGWGNSLLGFIAVACIPVPWALLRYGERMRMSFDVRRLE</sequence>
<keyword evidence="5 7" id="KW-0472">Membrane</keyword>
<dbReference type="Gene3D" id="1.20.1250.20">
    <property type="entry name" value="MFS general substrate transporter like domains"/>
    <property type="match status" value="1"/>
</dbReference>
<accession>A0A1L9PM68</accession>
<dbReference type="CDD" id="cd17323">
    <property type="entry name" value="MFS_Tpo1_MDR_like"/>
    <property type="match status" value="1"/>
</dbReference>
<feature type="transmembrane region" description="Helical" evidence="7">
    <location>
        <begin position="401"/>
        <end position="418"/>
    </location>
</feature>
<feature type="region of interest" description="Disordered" evidence="6">
    <location>
        <begin position="21"/>
        <end position="51"/>
    </location>
</feature>
<evidence type="ECO:0000256" key="4">
    <source>
        <dbReference type="ARBA" id="ARBA00022989"/>
    </source>
</evidence>